<dbReference type="EMBL" id="KV722466">
    <property type="protein sequence ID" value="OCH87995.1"/>
    <property type="molecule type" value="Genomic_DNA"/>
</dbReference>
<sequence length="432" mass="46644">METGRDDHAPPAQRPTDMPEPQTQQQTQPPREPHEDTTPLAMPQPQPQHTASTRMPAPGVIRLPSPHPQLPTDPSRSEPVSPHPPSIMVPSPTGGAAPFGSPAPFGSAPLAVSQAGTPRDSREDERDRPLPPPPERTQTLQPPAPVFPMPRDPDLRSPLGRTRSYNGQRDSGYEGSGIRQPGRTLSYNDGRGYADPKLSRRTTNGSMLVENLHPNDAVAREGMASRRSVLDWVIPHSHHSHAGDPNNGIPPISAQDLFREKTVRERLLPTLEHAQAELEDAKLKAKMTGYALNAAIGAQVLLGALTTGVAAATSGRHASIATSVLGGISTLAASYLARARGSGEPEHSALRCRDLENYIRDLEAYMLDKGHLVGDEYDPMIDRYRRRFEEVLGNASTGVGNTIADNTKAPRKSGETQVESKNGGKLSEKSHV</sequence>
<reference evidence="3 4" key="1">
    <citation type="submission" date="2016-07" db="EMBL/GenBank/DDBJ databases">
        <title>Draft genome of the white-rot fungus Obba rivulosa 3A-2.</title>
        <authorList>
            <consortium name="DOE Joint Genome Institute"/>
            <person name="Miettinen O."/>
            <person name="Riley R."/>
            <person name="Acob R."/>
            <person name="Barry K."/>
            <person name="Cullen D."/>
            <person name="De Vries R."/>
            <person name="Hainaut M."/>
            <person name="Hatakka A."/>
            <person name="Henrissat B."/>
            <person name="Hilden K."/>
            <person name="Kuo R."/>
            <person name="Labutti K."/>
            <person name="Lipzen A."/>
            <person name="Makela M.R."/>
            <person name="Sandor L."/>
            <person name="Spatafora J.W."/>
            <person name="Grigoriev I.V."/>
            <person name="Hibbett D.S."/>
        </authorList>
    </citation>
    <scope>NUCLEOTIDE SEQUENCE [LARGE SCALE GENOMIC DNA]</scope>
    <source>
        <strain evidence="3 4">3A-2</strain>
    </source>
</reference>
<evidence type="ECO:0000313" key="4">
    <source>
        <dbReference type="Proteomes" id="UP000250043"/>
    </source>
</evidence>
<dbReference type="OrthoDB" id="3245801at2759"/>
<feature type="compositionally biased region" description="Basic and acidic residues" evidence="1">
    <location>
        <begin position="119"/>
        <end position="129"/>
    </location>
</feature>
<dbReference type="Pfam" id="PF18142">
    <property type="entry name" value="SLATT_fungal"/>
    <property type="match status" value="1"/>
</dbReference>
<evidence type="ECO:0000259" key="2">
    <source>
        <dbReference type="Pfam" id="PF18142"/>
    </source>
</evidence>
<organism evidence="3 4">
    <name type="scientific">Obba rivulosa</name>
    <dbReference type="NCBI Taxonomy" id="1052685"/>
    <lineage>
        <taxon>Eukaryota</taxon>
        <taxon>Fungi</taxon>
        <taxon>Dikarya</taxon>
        <taxon>Basidiomycota</taxon>
        <taxon>Agaricomycotina</taxon>
        <taxon>Agaricomycetes</taxon>
        <taxon>Polyporales</taxon>
        <taxon>Gelatoporiaceae</taxon>
        <taxon>Obba</taxon>
    </lineage>
</organism>
<keyword evidence="4" id="KW-1185">Reference proteome</keyword>
<proteinExistence type="predicted"/>
<feature type="compositionally biased region" description="Low complexity" evidence="1">
    <location>
        <begin position="19"/>
        <end position="29"/>
    </location>
</feature>
<name>A0A8E2ATD1_9APHY</name>
<feature type="region of interest" description="Disordered" evidence="1">
    <location>
        <begin position="399"/>
        <end position="432"/>
    </location>
</feature>
<dbReference type="Proteomes" id="UP000250043">
    <property type="component" value="Unassembled WGS sequence"/>
</dbReference>
<gene>
    <name evidence="3" type="ORF">OBBRIDRAFT_780872</name>
</gene>
<protein>
    <recommendedName>
        <fullName evidence="2">SMODS and SLOG-associating 2TM effector domain-containing protein</fullName>
    </recommendedName>
</protein>
<dbReference type="InterPro" id="IPR041622">
    <property type="entry name" value="SLATT_fungi"/>
</dbReference>
<feature type="domain" description="SMODS and SLOG-associating 2TM effector" evidence="2">
    <location>
        <begin position="274"/>
        <end position="394"/>
    </location>
</feature>
<dbReference type="AlphaFoldDB" id="A0A8E2ATD1"/>
<accession>A0A8E2ATD1</accession>
<evidence type="ECO:0000256" key="1">
    <source>
        <dbReference type="SAM" id="MobiDB-lite"/>
    </source>
</evidence>
<evidence type="ECO:0000313" key="3">
    <source>
        <dbReference type="EMBL" id="OCH87995.1"/>
    </source>
</evidence>
<feature type="region of interest" description="Disordered" evidence="1">
    <location>
        <begin position="1"/>
        <end position="200"/>
    </location>
</feature>
<dbReference type="NCBIfam" id="NF033635">
    <property type="entry name" value="SLATT_fungal"/>
    <property type="match status" value="1"/>
</dbReference>